<dbReference type="PANTHER" id="PTHR43553">
    <property type="entry name" value="HEAVY METAL TRANSPORTER"/>
    <property type="match status" value="1"/>
</dbReference>
<feature type="domain" description="ABC transporter" evidence="9">
    <location>
        <begin position="242"/>
        <end position="460"/>
    </location>
</feature>
<sequence>MKNIQFNDLSFNFDQQPILKNITAKFTVGKIHLLTGVSGSGKSTILKLIAGLLPKYGGEIVAGAVDVPTDAHIGMVFQDPLMQFALDTPRHELEFTLENCQVPTDKIPERVKEALRFGKVDDLANRLITTLSGGQQQRVALAAATAMQPNVLLLDEPFANIDEENRQLIFKQLVRLNSDYHTTIIITDHDLHDYEQLHPLVWQLTKGHLTQLSTKNSSQLLTASATPQITTVLPSSTLPAIIKFDELAIKRENHFLLLPTNLGIVKNKITLLTGPNGIGKSTLLKAIARLLKYEGKIDYAGENIQKISPGKYYKHLGLIFQHANDQFLNVTVGEELALGFKTCQNPYFNQQQVNEALVALGLNGREDQVVYSLSGGQKKKLQILLMLMRGQETLLLDEPFTGLDPTSLKTVLQLIKTSQKEKPQTLLIVSHQLSGLDGFIDYHLTMNHQRLNYVGGRYES</sequence>
<dbReference type="RefSeq" id="WP_035169073.1">
    <property type="nucleotide sequence ID" value="NZ_JAJGTL010000088.1"/>
</dbReference>
<comment type="subcellular location">
    <subcellularLocation>
        <location evidence="1">Cell membrane</location>
        <topology evidence="1">Peripheral membrane protein</topology>
    </subcellularLocation>
</comment>
<evidence type="ECO:0000256" key="7">
    <source>
        <dbReference type="ARBA" id="ARBA00022967"/>
    </source>
</evidence>
<keyword evidence="3" id="KW-0813">Transport</keyword>
<dbReference type="InterPro" id="IPR017871">
    <property type="entry name" value="ABC_transporter-like_CS"/>
</dbReference>
<dbReference type="InterPro" id="IPR050095">
    <property type="entry name" value="ECF_ABC_transporter_ATP-bd"/>
</dbReference>
<dbReference type="PATRIC" id="fig|1598.90.peg.1150"/>
<evidence type="ECO:0000256" key="5">
    <source>
        <dbReference type="ARBA" id="ARBA00022741"/>
    </source>
</evidence>
<dbReference type="InterPro" id="IPR003593">
    <property type="entry name" value="AAA+_ATPase"/>
</dbReference>
<dbReference type="Gene3D" id="3.40.50.300">
    <property type="entry name" value="P-loop containing nucleotide triphosphate hydrolases"/>
    <property type="match status" value="2"/>
</dbReference>
<evidence type="ECO:0000256" key="2">
    <source>
        <dbReference type="ARBA" id="ARBA00005417"/>
    </source>
</evidence>
<dbReference type="InterPro" id="IPR003439">
    <property type="entry name" value="ABC_transporter-like_ATP-bd"/>
</dbReference>
<evidence type="ECO:0000256" key="1">
    <source>
        <dbReference type="ARBA" id="ARBA00004202"/>
    </source>
</evidence>
<dbReference type="CDD" id="cd03225">
    <property type="entry name" value="ABC_cobalt_CbiO_domain1"/>
    <property type="match status" value="2"/>
</dbReference>
<keyword evidence="7" id="KW-1278">Translocase</keyword>
<keyword evidence="8" id="KW-0472">Membrane</keyword>
<accession>A0A073JP31</accession>
<proteinExistence type="inferred from homology"/>
<comment type="similarity">
    <text evidence="2">Belongs to the ABC transporter superfamily.</text>
</comment>
<gene>
    <name evidence="10" type="ORF">LR3_04565</name>
</gene>
<evidence type="ECO:0000256" key="4">
    <source>
        <dbReference type="ARBA" id="ARBA00022475"/>
    </source>
</evidence>
<dbReference type="SMART" id="SM00382">
    <property type="entry name" value="AAA"/>
    <property type="match status" value="2"/>
</dbReference>
<evidence type="ECO:0000313" key="10">
    <source>
        <dbReference type="EMBL" id="KEK14920.1"/>
    </source>
</evidence>
<evidence type="ECO:0000259" key="9">
    <source>
        <dbReference type="PROSITE" id="PS50893"/>
    </source>
</evidence>
<dbReference type="GO" id="GO:0016887">
    <property type="term" value="F:ATP hydrolysis activity"/>
    <property type="evidence" value="ECO:0007669"/>
    <property type="project" value="InterPro"/>
</dbReference>
<dbReference type="GO" id="GO:0042626">
    <property type="term" value="F:ATPase-coupled transmembrane transporter activity"/>
    <property type="evidence" value="ECO:0007669"/>
    <property type="project" value="TreeGrafter"/>
</dbReference>
<evidence type="ECO:0000256" key="3">
    <source>
        <dbReference type="ARBA" id="ARBA00022448"/>
    </source>
</evidence>
<dbReference type="PROSITE" id="PS00211">
    <property type="entry name" value="ABC_TRANSPORTER_1"/>
    <property type="match status" value="2"/>
</dbReference>
<reference evidence="10 11" key="1">
    <citation type="submission" date="2014-06" db="EMBL/GenBank/DDBJ databases">
        <title>Genetic determinant of reutericyclin biosynthesis of Lactobacillus reuteri.</title>
        <authorList>
            <person name="Lin X."/>
            <person name="Duar R."/>
            <person name="Walter J."/>
            <person name="Gaenzle M."/>
        </authorList>
    </citation>
    <scope>NUCLEOTIDE SEQUENCE [LARGE SCALE GENOMIC DNA]</scope>
    <source>
        <strain evidence="10 11">LTH2584</strain>
    </source>
</reference>
<organism evidence="10 11">
    <name type="scientific">Limosilactobacillus reuteri</name>
    <name type="common">Lactobacillus reuteri</name>
    <dbReference type="NCBI Taxonomy" id="1598"/>
    <lineage>
        <taxon>Bacteria</taxon>
        <taxon>Bacillati</taxon>
        <taxon>Bacillota</taxon>
        <taxon>Bacilli</taxon>
        <taxon>Lactobacillales</taxon>
        <taxon>Lactobacillaceae</taxon>
        <taxon>Limosilactobacillus</taxon>
    </lineage>
</organism>
<evidence type="ECO:0000256" key="6">
    <source>
        <dbReference type="ARBA" id="ARBA00022840"/>
    </source>
</evidence>
<dbReference type="PROSITE" id="PS50893">
    <property type="entry name" value="ABC_TRANSPORTER_2"/>
    <property type="match status" value="2"/>
</dbReference>
<dbReference type="AlphaFoldDB" id="A0A073JP31"/>
<dbReference type="InterPro" id="IPR027417">
    <property type="entry name" value="P-loop_NTPase"/>
</dbReference>
<dbReference type="SUPFAM" id="SSF52540">
    <property type="entry name" value="P-loop containing nucleoside triphosphate hydrolases"/>
    <property type="match status" value="2"/>
</dbReference>
<feature type="domain" description="ABC transporter" evidence="9">
    <location>
        <begin position="4"/>
        <end position="231"/>
    </location>
</feature>
<keyword evidence="6 10" id="KW-0067">ATP-binding</keyword>
<dbReference type="GO" id="GO:0043190">
    <property type="term" value="C:ATP-binding cassette (ABC) transporter complex"/>
    <property type="evidence" value="ECO:0007669"/>
    <property type="project" value="TreeGrafter"/>
</dbReference>
<dbReference type="GO" id="GO:0005524">
    <property type="term" value="F:ATP binding"/>
    <property type="evidence" value="ECO:0007669"/>
    <property type="project" value="UniProtKB-KW"/>
</dbReference>
<comment type="caution">
    <text evidence="10">The sequence shown here is derived from an EMBL/GenBank/DDBJ whole genome shotgun (WGS) entry which is preliminary data.</text>
</comment>
<evidence type="ECO:0000313" key="11">
    <source>
        <dbReference type="Proteomes" id="UP000027731"/>
    </source>
</evidence>
<dbReference type="Pfam" id="PF00005">
    <property type="entry name" value="ABC_tran"/>
    <property type="match status" value="2"/>
</dbReference>
<name>A0A073JP31_LIMRT</name>
<protein>
    <submittedName>
        <fullName evidence="10">ABC transporter ATP-binding protein</fullName>
    </submittedName>
</protein>
<evidence type="ECO:0000256" key="8">
    <source>
        <dbReference type="ARBA" id="ARBA00023136"/>
    </source>
</evidence>
<dbReference type="Proteomes" id="UP000027731">
    <property type="component" value="Unassembled WGS sequence"/>
</dbReference>
<dbReference type="EMBL" id="JOSX01000019">
    <property type="protein sequence ID" value="KEK14920.1"/>
    <property type="molecule type" value="Genomic_DNA"/>
</dbReference>
<dbReference type="InterPro" id="IPR015856">
    <property type="entry name" value="ABC_transpr_CbiO/EcfA_su"/>
</dbReference>
<keyword evidence="5" id="KW-0547">Nucleotide-binding</keyword>
<dbReference type="PANTHER" id="PTHR43553:SF27">
    <property type="entry name" value="ENERGY-COUPLING FACTOR TRANSPORTER ATP-BINDING PROTEIN ECFA2"/>
    <property type="match status" value="1"/>
</dbReference>
<keyword evidence="4" id="KW-1003">Cell membrane</keyword>